<reference evidence="2" key="1">
    <citation type="submission" date="2018-11" db="EMBL/GenBank/DDBJ databases">
        <authorList>
            <consortium name="Pathogen Informatics"/>
        </authorList>
    </citation>
    <scope>NUCLEOTIDE SEQUENCE</scope>
</reference>
<gene>
    <name evidence="2" type="ORF">PXEA_LOCUS23391</name>
</gene>
<dbReference type="AlphaFoldDB" id="A0A3S5CL22"/>
<accession>A0A3S5CL22</accession>
<sequence>MNRGLGQANSDNLTPPTKRKLNGRRRWQKERLSSDDLSPPSTLTLDTNGSSPSIDPDQTIEKLSQRVLMVETINLYHEPYETTQEIKASEF</sequence>
<dbReference type="EMBL" id="CAAALY010107978">
    <property type="protein sequence ID" value="VEL29951.1"/>
    <property type="molecule type" value="Genomic_DNA"/>
</dbReference>
<dbReference type="OrthoDB" id="2411602at2759"/>
<proteinExistence type="predicted"/>
<feature type="region of interest" description="Disordered" evidence="1">
    <location>
        <begin position="1"/>
        <end position="57"/>
    </location>
</feature>
<feature type="compositionally biased region" description="Basic residues" evidence="1">
    <location>
        <begin position="17"/>
        <end position="28"/>
    </location>
</feature>
<evidence type="ECO:0000313" key="3">
    <source>
        <dbReference type="Proteomes" id="UP000784294"/>
    </source>
</evidence>
<evidence type="ECO:0000256" key="1">
    <source>
        <dbReference type="SAM" id="MobiDB-lite"/>
    </source>
</evidence>
<protein>
    <submittedName>
        <fullName evidence="2">Uncharacterized protein</fullName>
    </submittedName>
</protein>
<comment type="caution">
    <text evidence="2">The sequence shown here is derived from an EMBL/GenBank/DDBJ whole genome shotgun (WGS) entry which is preliminary data.</text>
</comment>
<name>A0A3S5CL22_9PLAT</name>
<keyword evidence="3" id="KW-1185">Reference proteome</keyword>
<feature type="compositionally biased region" description="Low complexity" evidence="1">
    <location>
        <begin position="35"/>
        <end position="47"/>
    </location>
</feature>
<organism evidence="2 3">
    <name type="scientific">Protopolystoma xenopodis</name>
    <dbReference type="NCBI Taxonomy" id="117903"/>
    <lineage>
        <taxon>Eukaryota</taxon>
        <taxon>Metazoa</taxon>
        <taxon>Spiralia</taxon>
        <taxon>Lophotrochozoa</taxon>
        <taxon>Platyhelminthes</taxon>
        <taxon>Monogenea</taxon>
        <taxon>Polyopisthocotylea</taxon>
        <taxon>Polystomatidea</taxon>
        <taxon>Polystomatidae</taxon>
        <taxon>Protopolystoma</taxon>
    </lineage>
</organism>
<dbReference type="Proteomes" id="UP000784294">
    <property type="component" value="Unassembled WGS sequence"/>
</dbReference>
<evidence type="ECO:0000313" key="2">
    <source>
        <dbReference type="EMBL" id="VEL29951.1"/>
    </source>
</evidence>